<evidence type="ECO:0008006" key="6">
    <source>
        <dbReference type="Google" id="ProtNLM"/>
    </source>
</evidence>
<evidence type="ECO:0000313" key="4">
    <source>
        <dbReference type="EMBL" id="KAK2847205.1"/>
    </source>
</evidence>
<evidence type="ECO:0000256" key="2">
    <source>
        <dbReference type="SAM" id="Phobius"/>
    </source>
</evidence>
<name>A0AA88N1Q4_CHASR</name>
<feature type="transmembrane region" description="Helical" evidence="2">
    <location>
        <begin position="152"/>
        <end position="173"/>
    </location>
</feature>
<feature type="chain" id="PRO_5041696649" description="Ig-like domain-containing protein" evidence="3">
    <location>
        <begin position="21"/>
        <end position="302"/>
    </location>
</feature>
<comment type="caution">
    <text evidence="4">The sequence shown here is derived from an EMBL/GenBank/DDBJ whole genome shotgun (WGS) entry which is preliminary data.</text>
</comment>
<dbReference type="EMBL" id="JAUPFM010000007">
    <property type="protein sequence ID" value="KAK2847205.1"/>
    <property type="molecule type" value="Genomic_DNA"/>
</dbReference>
<accession>A0AA88N1Q4</accession>
<dbReference type="Gene3D" id="2.60.40.10">
    <property type="entry name" value="Immunoglobulins"/>
    <property type="match status" value="1"/>
</dbReference>
<keyword evidence="2" id="KW-0472">Membrane</keyword>
<dbReference type="InterPro" id="IPR036179">
    <property type="entry name" value="Ig-like_dom_sf"/>
</dbReference>
<gene>
    <name evidence="4" type="ORF">Q5P01_010204</name>
</gene>
<sequence length="302" mass="32890">MISAFFALLLFLVTQDESCASMKTSTHIVTVGLGDPLTLNCTYNCSTGFVRGCWRKDKPGCLGKNSQNSFCTVSLHLQNVTAEDLNTTYTCYTEDKADPQLLQKTERIVKLHLKAQTGAPNWTVTPVTKTTNASLPDKPNDLSGGEFTGIKVLAAVTVAVATVLAAFAAYLCLNRNRQSCNGKGESESRSGSSLTPHAVRSPAQGSLSTHSERVTLRIPIAENESDTEVPYADIMITVRGVSTPELTQVGYLTPGDKKEWWGDEQRSHLQASRSADRLHVPLPREVSRKMSTNSEYAVITYA</sequence>
<reference evidence="4" key="1">
    <citation type="submission" date="2023-07" db="EMBL/GenBank/DDBJ databases">
        <title>Chromosome-level Genome Assembly of Striped Snakehead (Channa striata).</title>
        <authorList>
            <person name="Liu H."/>
        </authorList>
    </citation>
    <scope>NUCLEOTIDE SEQUENCE</scope>
    <source>
        <strain evidence="4">Gz</strain>
        <tissue evidence="4">Muscle</tissue>
    </source>
</reference>
<keyword evidence="2" id="KW-0812">Transmembrane</keyword>
<keyword evidence="2" id="KW-1133">Transmembrane helix</keyword>
<evidence type="ECO:0000256" key="3">
    <source>
        <dbReference type="SAM" id="SignalP"/>
    </source>
</evidence>
<dbReference type="Proteomes" id="UP001187415">
    <property type="component" value="Unassembled WGS sequence"/>
</dbReference>
<dbReference type="InterPro" id="IPR013783">
    <property type="entry name" value="Ig-like_fold"/>
</dbReference>
<dbReference type="SUPFAM" id="SSF48726">
    <property type="entry name" value="Immunoglobulin"/>
    <property type="match status" value="1"/>
</dbReference>
<keyword evidence="5" id="KW-1185">Reference proteome</keyword>
<proteinExistence type="predicted"/>
<dbReference type="AlphaFoldDB" id="A0AA88N1Q4"/>
<evidence type="ECO:0000256" key="1">
    <source>
        <dbReference type="SAM" id="MobiDB-lite"/>
    </source>
</evidence>
<organism evidence="4 5">
    <name type="scientific">Channa striata</name>
    <name type="common">Snakehead murrel</name>
    <name type="synonym">Ophicephalus striatus</name>
    <dbReference type="NCBI Taxonomy" id="64152"/>
    <lineage>
        <taxon>Eukaryota</taxon>
        <taxon>Metazoa</taxon>
        <taxon>Chordata</taxon>
        <taxon>Craniata</taxon>
        <taxon>Vertebrata</taxon>
        <taxon>Euteleostomi</taxon>
        <taxon>Actinopterygii</taxon>
        <taxon>Neopterygii</taxon>
        <taxon>Teleostei</taxon>
        <taxon>Neoteleostei</taxon>
        <taxon>Acanthomorphata</taxon>
        <taxon>Anabantaria</taxon>
        <taxon>Anabantiformes</taxon>
        <taxon>Channoidei</taxon>
        <taxon>Channidae</taxon>
        <taxon>Channa</taxon>
    </lineage>
</organism>
<feature type="region of interest" description="Disordered" evidence="1">
    <location>
        <begin position="180"/>
        <end position="211"/>
    </location>
</feature>
<protein>
    <recommendedName>
        <fullName evidence="6">Ig-like domain-containing protein</fullName>
    </recommendedName>
</protein>
<keyword evidence="3" id="KW-0732">Signal</keyword>
<evidence type="ECO:0000313" key="5">
    <source>
        <dbReference type="Proteomes" id="UP001187415"/>
    </source>
</evidence>
<feature type="signal peptide" evidence="3">
    <location>
        <begin position="1"/>
        <end position="20"/>
    </location>
</feature>